<reference evidence="1 2" key="1">
    <citation type="submission" date="2024-06" db="EMBL/GenBank/DDBJ databases">
        <authorList>
            <person name="Chen R.Y."/>
        </authorList>
    </citation>
    <scope>NUCLEOTIDE SEQUENCE [LARGE SCALE GENOMIC DNA]</scope>
    <source>
        <strain evidence="1 2">D2</strain>
    </source>
</reference>
<evidence type="ECO:0000313" key="2">
    <source>
        <dbReference type="Proteomes" id="UP001467690"/>
    </source>
</evidence>
<gene>
    <name evidence="1" type="ORF">ABS311_08425</name>
</gene>
<dbReference type="Proteomes" id="UP001467690">
    <property type="component" value="Unassembled WGS sequence"/>
</dbReference>
<dbReference type="EMBL" id="JBELOE010000153">
    <property type="protein sequence ID" value="MER2491909.1"/>
    <property type="molecule type" value="Genomic_DNA"/>
</dbReference>
<proteinExistence type="predicted"/>
<organism evidence="1 2">
    <name type="scientific">Catenovulum sediminis</name>
    <dbReference type="NCBI Taxonomy" id="1740262"/>
    <lineage>
        <taxon>Bacteria</taxon>
        <taxon>Pseudomonadati</taxon>
        <taxon>Pseudomonadota</taxon>
        <taxon>Gammaproteobacteria</taxon>
        <taxon>Alteromonadales</taxon>
        <taxon>Alteromonadaceae</taxon>
        <taxon>Catenovulum</taxon>
    </lineage>
</organism>
<feature type="non-terminal residue" evidence="1">
    <location>
        <position position="87"/>
    </location>
</feature>
<evidence type="ECO:0000313" key="1">
    <source>
        <dbReference type="EMBL" id="MER2491909.1"/>
    </source>
</evidence>
<keyword evidence="2" id="KW-1185">Reference proteome</keyword>
<name>A0ABV1RG80_9ALTE</name>
<accession>A0ABV1RG80</accession>
<sequence length="87" mass="9934">MKLKTRVYIDGYNLYYGRLKGTPFKWLNVHALVFNQILPSALLREGEHQCTFEAHEPAINYFTAVISEKAARDKDSVSSQATYHSAL</sequence>
<protein>
    <submittedName>
        <fullName evidence="1">6-hydroxy-3-succinoylpyridine hydroxylase</fullName>
    </submittedName>
</protein>
<comment type="caution">
    <text evidence="1">The sequence shown here is derived from an EMBL/GenBank/DDBJ whole genome shotgun (WGS) entry which is preliminary data.</text>
</comment>